<dbReference type="AlphaFoldDB" id="A0A9N7U7F5"/>
<protein>
    <submittedName>
        <fullName evidence="2">Uncharacterized protein</fullName>
    </submittedName>
</protein>
<sequence>MLCSPREECTARRVGQARLRAGLVLLMLPGGLSSPGPTLSDAEQRAAEQVPPLLPALSSPYRDRLPSPHPPPSILVMRRDGESHNYSDIIKHLRLDTHNLLTSSVTLPVPGSNVVLEPGRGIKLWPLAPTEETLQYAMKQGSIRCLHSRLLIIMGADRLSLASQAREQASSSQTARVTVTADRTQDRLPPLKTTATRDSLSVTLLRRCLEIGKEIGSEEPGGE</sequence>
<accession>A0A9N7U7F5</accession>
<evidence type="ECO:0000313" key="3">
    <source>
        <dbReference type="Proteomes" id="UP001153269"/>
    </source>
</evidence>
<proteinExistence type="predicted"/>
<dbReference type="EMBL" id="CADEAL010000868">
    <property type="protein sequence ID" value="CAB1426200.1"/>
    <property type="molecule type" value="Genomic_DNA"/>
</dbReference>
<reference evidence="2" key="1">
    <citation type="submission" date="2020-03" db="EMBL/GenBank/DDBJ databases">
        <authorList>
            <person name="Weist P."/>
        </authorList>
    </citation>
    <scope>NUCLEOTIDE SEQUENCE</scope>
</reference>
<evidence type="ECO:0000313" key="2">
    <source>
        <dbReference type="EMBL" id="CAB1426200.1"/>
    </source>
</evidence>
<name>A0A9N7U7F5_PLEPL</name>
<feature type="region of interest" description="Disordered" evidence="1">
    <location>
        <begin position="166"/>
        <end position="189"/>
    </location>
</feature>
<comment type="caution">
    <text evidence="2">The sequence shown here is derived from an EMBL/GenBank/DDBJ whole genome shotgun (WGS) entry which is preliminary data.</text>
</comment>
<organism evidence="2 3">
    <name type="scientific">Pleuronectes platessa</name>
    <name type="common">European plaice</name>
    <dbReference type="NCBI Taxonomy" id="8262"/>
    <lineage>
        <taxon>Eukaryota</taxon>
        <taxon>Metazoa</taxon>
        <taxon>Chordata</taxon>
        <taxon>Craniata</taxon>
        <taxon>Vertebrata</taxon>
        <taxon>Euteleostomi</taxon>
        <taxon>Actinopterygii</taxon>
        <taxon>Neopterygii</taxon>
        <taxon>Teleostei</taxon>
        <taxon>Neoteleostei</taxon>
        <taxon>Acanthomorphata</taxon>
        <taxon>Carangaria</taxon>
        <taxon>Pleuronectiformes</taxon>
        <taxon>Pleuronectoidei</taxon>
        <taxon>Pleuronectidae</taxon>
        <taxon>Pleuronectes</taxon>
    </lineage>
</organism>
<keyword evidence="3" id="KW-1185">Reference proteome</keyword>
<evidence type="ECO:0000256" key="1">
    <source>
        <dbReference type="SAM" id="MobiDB-lite"/>
    </source>
</evidence>
<gene>
    <name evidence="2" type="ORF">PLEPLA_LOCUS14135</name>
</gene>
<dbReference type="Proteomes" id="UP001153269">
    <property type="component" value="Unassembled WGS sequence"/>
</dbReference>